<accession>A0ABP9X6D9</accession>
<gene>
    <name evidence="1" type="ORF">Hgul01_04780</name>
</gene>
<organism evidence="1 2">
    <name type="scientific">Herpetosiphon gulosus</name>
    <dbReference type="NCBI Taxonomy" id="1973496"/>
    <lineage>
        <taxon>Bacteria</taxon>
        <taxon>Bacillati</taxon>
        <taxon>Chloroflexota</taxon>
        <taxon>Chloroflexia</taxon>
        <taxon>Herpetosiphonales</taxon>
        <taxon>Herpetosiphonaceae</taxon>
        <taxon>Herpetosiphon</taxon>
    </lineage>
</organism>
<reference evidence="1 2" key="1">
    <citation type="submission" date="2024-02" db="EMBL/GenBank/DDBJ databases">
        <title>Herpetosiphon gulosus NBRC 112829.</title>
        <authorList>
            <person name="Ichikawa N."/>
            <person name="Katano-Makiyama Y."/>
            <person name="Hidaka K."/>
        </authorList>
    </citation>
    <scope>NUCLEOTIDE SEQUENCE [LARGE SCALE GENOMIC DNA]</scope>
    <source>
        <strain evidence="1 2">NBRC 112829</strain>
    </source>
</reference>
<keyword evidence="2" id="KW-1185">Reference proteome</keyword>
<dbReference type="EMBL" id="BAABRU010000028">
    <property type="protein sequence ID" value="GAA5530956.1"/>
    <property type="molecule type" value="Genomic_DNA"/>
</dbReference>
<proteinExistence type="predicted"/>
<comment type="caution">
    <text evidence="1">The sequence shown here is derived from an EMBL/GenBank/DDBJ whole genome shotgun (WGS) entry which is preliminary data.</text>
</comment>
<evidence type="ECO:0000313" key="2">
    <source>
        <dbReference type="Proteomes" id="UP001428290"/>
    </source>
</evidence>
<evidence type="ECO:0000313" key="1">
    <source>
        <dbReference type="EMBL" id="GAA5530956.1"/>
    </source>
</evidence>
<sequence>MNDQGIDQVHDWLRVNDPVYYQAYHASETIAGFRQRLQLAEDPVTSVVSNARLVGNNADAVLNDSRALQAAISTATQAQGLAQFKKNPMDGCTSVMNIARIAANFNPITPNITGNYQAYNTYIEKILSAPFFNLNFTDIKVVNQSSSNWNEAIDSFVNLFEGILDSDRSKIKEGLVALTKAATSHLNQKQEQQLFVQNVLQADTNAYTIAIYYSQVELVEDSKKGGTTKQSTFKVARTLLSFRVNEWPYFAEAVWGKHVQTVIDWLNVNTTTAGARTVNLCLE</sequence>
<protein>
    <submittedName>
        <fullName evidence="1">Uncharacterized protein</fullName>
    </submittedName>
</protein>
<dbReference type="Proteomes" id="UP001428290">
    <property type="component" value="Unassembled WGS sequence"/>
</dbReference>
<name>A0ABP9X6D9_9CHLR</name>
<dbReference type="RefSeq" id="WP_345724546.1">
    <property type="nucleotide sequence ID" value="NZ_BAABRU010000028.1"/>
</dbReference>